<dbReference type="Pfam" id="PF21730">
    <property type="entry name" value="Vma22_CCDC115"/>
    <property type="match status" value="1"/>
</dbReference>
<comment type="caution">
    <text evidence="3">The sequence shown here is derived from an EMBL/GenBank/DDBJ whole genome shotgun (WGS) entry which is preliminary data.</text>
</comment>
<keyword evidence="4" id="KW-1185">Reference proteome</keyword>
<dbReference type="GO" id="GO:0070072">
    <property type="term" value="P:vacuolar proton-transporting V-type ATPase complex assembly"/>
    <property type="evidence" value="ECO:0007669"/>
    <property type="project" value="InterPro"/>
</dbReference>
<dbReference type="Proteomes" id="UP000192596">
    <property type="component" value="Unassembled WGS sequence"/>
</dbReference>
<dbReference type="STRING" id="1507870.A0A1V8SC36"/>
<dbReference type="PANTHER" id="PTHR31996:SF2">
    <property type="entry name" value="COILED-COIL DOMAIN-CONTAINING PROTEIN 115"/>
    <property type="match status" value="1"/>
</dbReference>
<feature type="region of interest" description="Disordered" evidence="2">
    <location>
        <begin position="1063"/>
        <end position="1103"/>
    </location>
</feature>
<evidence type="ECO:0000313" key="3">
    <source>
        <dbReference type="EMBL" id="OQN96619.1"/>
    </source>
</evidence>
<feature type="compositionally biased region" description="Low complexity" evidence="2">
    <location>
        <begin position="141"/>
        <end position="160"/>
    </location>
</feature>
<accession>A0A1V8SC36</accession>
<evidence type="ECO:0000313" key="4">
    <source>
        <dbReference type="Proteomes" id="UP000192596"/>
    </source>
</evidence>
<evidence type="ECO:0000256" key="2">
    <source>
        <dbReference type="SAM" id="MobiDB-lite"/>
    </source>
</evidence>
<evidence type="ECO:0000256" key="1">
    <source>
        <dbReference type="ARBA" id="ARBA00093634"/>
    </source>
</evidence>
<gene>
    <name evidence="3" type="ORF">B0A48_17049</name>
</gene>
<name>A0A1V8SC36_9PEZI</name>
<feature type="compositionally biased region" description="Polar residues" evidence="2">
    <location>
        <begin position="99"/>
        <end position="111"/>
    </location>
</feature>
<feature type="compositionally biased region" description="Basic and acidic residues" evidence="2">
    <location>
        <begin position="76"/>
        <end position="86"/>
    </location>
</feature>
<feature type="region of interest" description="Disordered" evidence="2">
    <location>
        <begin position="76"/>
        <end position="163"/>
    </location>
</feature>
<sequence>MTTVLQDERALLDRLDHCWVLYLALLDNYTAAQRQIQDHCSLGFLALARANARAPPGRRYGRDWYDGRMKATCRVSIEDGDSHQKSDTTPTLPKLVIRSQRSSNIDSTSVKAQYGCSGNEERTPSQPLPTPPGTPREEEIPPGSSDSSGTGNTSDTTSGDPLRWYGILTAPDLRRAQAAFAELIGEHTETATDAGHDGSNDSARLPNAILTATTASRGLRELDAEIRRLRKSVQRTRKLNAVREDLSTLQHGDRAPSIDSSVVGLRRDEISIRRDPAKSATSQVDYGALYESDRHFDLFQAKQVGHWLGVYVNATIDSGCALESSWSDFAALDAHGWVEQRANNKTDSAVSDAVKAFFNTVKSALVLTDRVEDVAIADWQHSRATTIRGITYQPTHGYYDQAYSRSMIMVMDLDSPMQAGPQQYPPLGDSQHPIVKLRTWSDITFLTFRKYCEDHSFAVADLQAVAHRSIANPQTMQILEALLGKDKPSFEHAKVLYGEDLAALIATPSGQGSVWLLTQHKAALDGALQSAFNCLPDTTFTKLSQLQDWGWENPLRKQVNQDVQDKTRDNVFRSAHVQASQKKTDNFWAVDEHITEKDKGMTTYYPSGAVYSNQYNSRLMIAVANFGPAEKGHLMTPPVTGDSNPYPLLSHWSDVVFLEFQDFMKKNGKDTRDLQGLWQKGIINQDTVNLISRVCGNVRRKDVPQWPGRTFASGTNEFAALLATDNGVGGAYLLGQHREVLGHRYFTNVTVFYDGDPHLLWSIGTLQDGDATRERKVPQAIPRQLHSRALLPRASLDPWESTADDLVKEAKGIGAYLSSVQNKDEPELEQCNLNQSKFLDVKALAQYGWILGRDDRSKATTYQSIISASRSLGLTNSGNAYKSRHTMQSQEGATTFWPTGAVYTTFMMRGIIGAVNNKSPMHEGPKKIPPIDGQKGPFPPLSSWSDVAFLQYQDFCKSDPGCVQSLQGVAREFVINEYTSRVAELLFGEKGPGKWPGAVYSPGDDGFNIFMGVPNGKGVTYLLAQHRKQFTWKVVDKIHVFSSPSRVDLNIFYHISDHGASSAHSRGVRRQEPFTSQTPDTMIHPRASWPENQDPESAVTASGSLEHAVKGSDSWSGSMGVESLVRRVERLIGKVVGGCGPGGRCSRW</sequence>
<proteinExistence type="predicted"/>
<dbReference type="AlphaFoldDB" id="A0A1V8SC36"/>
<organism evidence="3 4">
    <name type="scientific">Cryoendolithus antarcticus</name>
    <dbReference type="NCBI Taxonomy" id="1507870"/>
    <lineage>
        <taxon>Eukaryota</taxon>
        <taxon>Fungi</taxon>
        <taxon>Dikarya</taxon>
        <taxon>Ascomycota</taxon>
        <taxon>Pezizomycotina</taxon>
        <taxon>Dothideomycetes</taxon>
        <taxon>Dothideomycetidae</taxon>
        <taxon>Cladosporiales</taxon>
        <taxon>Cladosporiaceae</taxon>
        <taxon>Cryoendolithus</taxon>
    </lineage>
</organism>
<dbReference type="PANTHER" id="PTHR31996">
    <property type="entry name" value="COILED-COIL DOMAIN-CONTAINING PROTEIN 115"/>
    <property type="match status" value="1"/>
</dbReference>
<dbReference type="InterPro" id="IPR040357">
    <property type="entry name" value="Vma22/CCDC115"/>
</dbReference>
<dbReference type="GO" id="GO:1990871">
    <property type="term" value="C:Vma12-Vma22 assembly complex"/>
    <property type="evidence" value="ECO:0007669"/>
    <property type="project" value="TreeGrafter"/>
</dbReference>
<protein>
    <recommendedName>
        <fullName evidence="1">Vacuolar ATPase assembly protein VMA22</fullName>
    </recommendedName>
</protein>
<dbReference type="EMBL" id="NAJO01000064">
    <property type="protein sequence ID" value="OQN96619.1"/>
    <property type="molecule type" value="Genomic_DNA"/>
</dbReference>
<dbReference type="InParanoid" id="A0A1V8SC36"/>
<reference evidence="4" key="1">
    <citation type="submission" date="2017-03" db="EMBL/GenBank/DDBJ databases">
        <title>Genomes of endolithic fungi from Antarctica.</title>
        <authorList>
            <person name="Coleine C."/>
            <person name="Masonjones S."/>
            <person name="Stajich J.E."/>
        </authorList>
    </citation>
    <scope>NUCLEOTIDE SEQUENCE [LARGE SCALE GENOMIC DNA]</scope>
    <source>
        <strain evidence="4">CCFEE 5527</strain>
    </source>
</reference>
<dbReference type="OrthoDB" id="5337308at2759"/>
<dbReference type="GO" id="GO:0051082">
    <property type="term" value="F:unfolded protein binding"/>
    <property type="evidence" value="ECO:0007669"/>
    <property type="project" value="TreeGrafter"/>
</dbReference>